<evidence type="ECO:0000256" key="2">
    <source>
        <dbReference type="SAM" id="SignalP"/>
    </source>
</evidence>
<sequence length="106" mass="11809">MSKMPNPVYFLVFLLCFAMCSTAQQKQWCVAREGVADGDMQKWLDYACGQVDCAPINPGGSCFEPNTYKNHGSYSLDLFYRQKSDCNKDVGVIVSIDPSYPGCVFP</sequence>
<reference evidence="4" key="1">
    <citation type="submission" date="2023-03" db="EMBL/GenBank/DDBJ databases">
        <authorList>
            <person name="Julca I."/>
        </authorList>
    </citation>
    <scope>NUCLEOTIDE SEQUENCE</scope>
</reference>
<accession>A0AAV1D0A7</accession>
<keyword evidence="1 2" id="KW-0732">Signal</keyword>
<dbReference type="PANTHER" id="PTHR31044">
    <property type="entry name" value="BETA-1,3 GLUCANASE"/>
    <property type="match status" value="1"/>
</dbReference>
<dbReference type="PANTHER" id="PTHR31044:SF147">
    <property type="entry name" value="CARBOHYDRATE-BINDING X8 DOMAIN PROTEIN"/>
    <property type="match status" value="1"/>
</dbReference>
<dbReference type="GO" id="GO:0009506">
    <property type="term" value="C:plasmodesma"/>
    <property type="evidence" value="ECO:0007669"/>
    <property type="project" value="UniProtKB-ARBA"/>
</dbReference>
<evidence type="ECO:0000313" key="4">
    <source>
        <dbReference type="EMBL" id="CAI9101366.1"/>
    </source>
</evidence>
<evidence type="ECO:0000259" key="3">
    <source>
        <dbReference type="SMART" id="SM00768"/>
    </source>
</evidence>
<gene>
    <name evidence="4" type="ORF">OLC1_LOCUS10964</name>
</gene>
<keyword evidence="5" id="KW-1185">Reference proteome</keyword>
<dbReference type="Gene3D" id="1.20.58.1040">
    <property type="match status" value="1"/>
</dbReference>
<name>A0AAV1D0A7_OLDCO</name>
<dbReference type="InterPro" id="IPR012946">
    <property type="entry name" value="X8"/>
</dbReference>
<dbReference type="Pfam" id="PF07983">
    <property type="entry name" value="X8"/>
    <property type="match status" value="1"/>
</dbReference>
<dbReference type="EMBL" id="OX459121">
    <property type="protein sequence ID" value="CAI9101366.1"/>
    <property type="molecule type" value="Genomic_DNA"/>
</dbReference>
<proteinExistence type="predicted"/>
<feature type="domain" description="X8" evidence="3">
    <location>
        <begin position="27"/>
        <end position="105"/>
    </location>
</feature>
<feature type="chain" id="PRO_5043707161" evidence="2">
    <location>
        <begin position="24"/>
        <end position="106"/>
    </location>
</feature>
<protein>
    <submittedName>
        <fullName evidence="4">OLC1v1038672C1</fullName>
    </submittedName>
</protein>
<evidence type="ECO:0000313" key="5">
    <source>
        <dbReference type="Proteomes" id="UP001161247"/>
    </source>
</evidence>
<dbReference type="Proteomes" id="UP001161247">
    <property type="component" value="Chromosome 4"/>
</dbReference>
<dbReference type="AlphaFoldDB" id="A0AAV1D0A7"/>
<organism evidence="4 5">
    <name type="scientific">Oldenlandia corymbosa var. corymbosa</name>
    <dbReference type="NCBI Taxonomy" id="529605"/>
    <lineage>
        <taxon>Eukaryota</taxon>
        <taxon>Viridiplantae</taxon>
        <taxon>Streptophyta</taxon>
        <taxon>Embryophyta</taxon>
        <taxon>Tracheophyta</taxon>
        <taxon>Spermatophyta</taxon>
        <taxon>Magnoliopsida</taxon>
        <taxon>eudicotyledons</taxon>
        <taxon>Gunneridae</taxon>
        <taxon>Pentapetalae</taxon>
        <taxon>asterids</taxon>
        <taxon>lamiids</taxon>
        <taxon>Gentianales</taxon>
        <taxon>Rubiaceae</taxon>
        <taxon>Rubioideae</taxon>
        <taxon>Spermacoceae</taxon>
        <taxon>Hedyotis-Oldenlandia complex</taxon>
        <taxon>Oldenlandia</taxon>
    </lineage>
</organism>
<dbReference type="SMART" id="SM00768">
    <property type="entry name" value="X8"/>
    <property type="match status" value="1"/>
</dbReference>
<feature type="signal peptide" evidence="2">
    <location>
        <begin position="1"/>
        <end position="23"/>
    </location>
</feature>
<dbReference type="InterPro" id="IPR044788">
    <property type="entry name" value="X8_dom_prot"/>
</dbReference>
<evidence type="ECO:0000256" key="1">
    <source>
        <dbReference type="ARBA" id="ARBA00022729"/>
    </source>
</evidence>